<dbReference type="AlphaFoldDB" id="A0A5M9JYT2"/>
<dbReference type="EMBL" id="VICG01000002">
    <property type="protein sequence ID" value="KAA8574714.1"/>
    <property type="molecule type" value="Genomic_DNA"/>
</dbReference>
<dbReference type="Gene3D" id="1.20.1720.10">
    <property type="entry name" value="Multidrug resistance protein D"/>
    <property type="match status" value="1"/>
</dbReference>
<organism evidence="1 2">
    <name type="scientific">Monilinia fructicola</name>
    <name type="common">Brown rot fungus</name>
    <name type="synonym">Ciboria fructicola</name>
    <dbReference type="NCBI Taxonomy" id="38448"/>
    <lineage>
        <taxon>Eukaryota</taxon>
        <taxon>Fungi</taxon>
        <taxon>Dikarya</taxon>
        <taxon>Ascomycota</taxon>
        <taxon>Pezizomycotina</taxon>
        <taxon>Leotiomycetes</taxon>
        <taxon>Helotiales</taxon>
        <taxon>Sclerotiniaceae</taxon>
        <taxon>Monilinia</taxon>
    </lineage>
</organism>
<protein>
    <recommendedName>
        <fullName evidence="3">Major facilitator superfamily (MFS) profile domain-containing protein</fullName>
    </recommendedName>
</protein>
<keyword evidence="2" id="KW-1185">Reference proteome</keyword>
<evidence type="ECO:0000313" key="1">
    <source>
        <dbReference type="EMBL" id="KAA8574714.1"/>
    </source>
</evidence>
<comment type="caution">
    <text evidence="1">The sequence shown here is derived from an EMBL/GenBank/DDBJ whole genome shotgun (WGS) entry which is preliminary data.</text>
</comment>
<accession>A0A5M9JYT2</accession>
<gene>
    <name evidence="1" type="ORF">EYC84_003964</name>
</gene>
<name>A0A5M9JYT2_MONFR</name>
<evidence type="ECO:0008006" key="3">
    <source>
        <dbReference type="Google" id="ProtNLM"/>
    </source>
</evidence>
<reference evidence="1 2" key="1">
    <citation type="submission" date="2019-06" db="EMBL/GenBank/DDBJ databases">
        <title>Genome Sequence of the Brown Rot Fungal Pathogen Monilinia fructicola.</title>
        <authorList>
            <person name="De Miccolis Angelini R.M."/>
            <person name="Landi L."/>
            <person name="Abate D."/>
            <person name="Pollastro S."/>
            <person name="Romanazzi G."/>
            <person name="Faretra F."/>
        </authorList>
    </citation>
    <scope>NUCLEOTIDE SEQUENCE [LARGE SCALE GENOMIC DNA]</scope>
    <source>
        <strain evidence="1 2">Mfrc123</strain>
    </source>
</reference>
<dbReference type="Proteomes" id="UP000322873">
    <property type="component" value="Unassembled WGS sequence"/>
</dbReference>
<evidence type="ECO:0000313" key="2">
    <source>
        <dbReference type="Proteomes" id="UP000322873"/>
    </source>
</evidence>
<proteinExistence type="predicted"/>
<dbReference type="VEuPathDB" id="FungiDB:MFRU_049g00010"/>
<sequence>MVKTKDSAPAKLPVAQLIILAICRFAEPVALTSVFPYLPEMIESFGVEKKDVAQWAGITSAVFSLSQLSYGACQSLYLWQLLLERFTEHVMEMLELSEQW</sequence>